<dbReference type="HOGENOM" id="CLU_577055_0_0_4"/>
<dbReference type="RefSeq" id="WP_015039762.1">
    <property type="nucleotide sequence ID" value="NC_018828.1"/>
</dbReference>
<protein>
    <submittedName>
        <fullName evidence="2">Uncharacterized protein</fullName>
    </submittedName>
</protein>
<sequence>MFDELFPKERATSLSQSVQRPYQAPEAPGTFSGVGGAIADAFPHAAYTAGSAWAAVLDAYGKAAAYRDAPTVAMIHGQPMPDMDKLKRETIDQMGNSEVAHQFRERAQDYLPDPASVGMAGQITHGVLSSLTKAGAYAVAGGPAAPVLFGADLGINRAQELSDKGVDGGTAALAGAVTGVTSAVGMRLPAAMGSTRLQSAAIGAAVNPALNVVEIGGIHTLLEAADYEGIAAQYQPFDPVNLAVAAVTGAAFGAAFHRGKPATAPRLTPDEHAAALTMHEARVRDADALVRPGDIEAANAAREAQIVARNQLDAGEPVSVAHRVPADPEQIAGVYRRVADGPVKEVLAEGMPNKAPEVGPLAPEVPLQAVQQADTVPKPATNPVERLVETVTRMFSPDEAAQPASQGRKADTPEQARAFEIAARDPDAVVRNEEGVDIRVAELLNAADDLEARARTDSAAFDAAIECALRFPQ</sequence>
<accession>K0MHZ0</accession>
<evidence type="ECO:0000313" key="2">
    <source>
        <dbReference type="EMBL" id="CCJ49574.1"/>
    </source>
</evidence>
<dbReference type="KEGG" id="bpar:BN117_2241"/>
<feature type="region of interest" description="Disordered" evidence="1">
    <location>
        <begin position="395"/>
        <end position="414"/>
    </location>
</feature>
<name>K0MHZ0_BORPB</name>
<feature type="compositionally biased region" description="Basic and acidic residues" evidence="1">
    <location>
        <begin position="1"/>
        <end position="11"/>
    </location>
</feature>
<gene>
    <name evidence="2" type="ordered locus">BN117_2241</name>
</gene>
<dbReference type="AlphaFoldDB" id="K0MHZ0"/>
<organism evidence="2 3">
    <name type="scientific">Bordetella parapertussis (strain Bpp5)</name>
    <dbReference type="NCBI Taxonomy" id="1208660"/>
    <lineage>
        <taxon>Bacteria</taxon>
        <taxon>Pseudomonadati</taxon>
        <taxon>Pseudomonadota</taxon>
        <taxon>Betaproteobacteria</taxon>
        <taxon>Burkholderiales</taxon>
        <taxon>Alcaligenaceae</taxon>
        <taxon>Bordetella</taxon>
    </lineage>
</organism>
<evidence type="ECO:0000256" key="1">
    <source>
        <dbReference type="SAM" id="MobiDB-lite"/>
    </source>
</evidence>
<proteinExistence type="predicted"/>
<feature type="region of interest" description="Disordered" evidence="1">
    <location>
        <begin position="1"/>
        <end position="27"/>
    </location>
</feature>
<reference evidence="2 3" key="1">
    <citation type="journal article" date="2012" name="BMC Genomics">
        <title>Comparative genomics of the classical Bordetella subspecies: the evolution and exchange of virulence-associated diversity amongst closely related pathogens.</title>
        <authorList>
            <person name="Park J."/>
            <person name="Zhang Y."/>
            <person name="Buboltz A.M."/>
            <person name="Zhang X."/>
            <person name="Schuster S.C."/>
            <person name="Ahuja U."/>
            <person name="Liu M."/>
            <person name="Miller J.F."/>
            <person name="Sebaihia M."/>
            <person name="Bentley S.D."/>
            <person name="Parkhill J."/>
            <person name="Harvill E.T."/>
        </authorList>
    </citation>
    <scope>NUCLEOTIDE SEQUENCE [LARGE SCALE GENOMIC DNA]</scope>
    <source>
        <strain evidence="2 3">Bpp5</strain>
    </source>
</reference>
<evidence type="ECO:0000313" key="3">
    <source>
        <dbReference type="Proteomes" id="UP000008035"/>
    </source>
</evidence>
<dbReference type="Proteomes" id="UP000008035">
    <property type="component" value="Chromosome"/>
</dbReference>
<dbReference type="EMBL" id="HE965803">
    <property type="protein sequence ID" value="CCJ49574.1"/>
    <property type="molecule type" value="Genomic_DNA"/>
</dbReference>